<dbReference type="Gene3D" id="2.60.40.1220">
    <property type="match status" value="1"/>
</dbReference>
<feature type="chain" id="PRO_5021849054" description="SbsA Ig-like domain-containing protein" evidence="3">
    <location>
        <begin position="23"/>
        <end position="433"/>
    </location>
</feature>
<evidence type="ECO:0000256" key="1">
    <source>
        <dbReference type="ARBA" id="ARBA00022729"/>
    </source>
</evidence>
<evidence type="ECO:0000256" key="2">
    <source>
        <dbReference type="SAM" id="MobiDB-lite"/>
    </source>
</evidence>
<keyword evidence="6" id="KW-1185">Reference proteome</keyword>
<dbReference type="RefSeq" id="WP_143721124.1">
    <property type="nucleotide sequence ID" value="NZ_VKDB01000014.1"/>
</dbReference>
<proteinExistence type="predicted"/>
<evidence type="ECO:0000256" key="3">
    <source>
        <dbReference type="SAM" id="SignalP"/>
    </source>
</evidence>
<reference evidence="5 6" key="1">
    <citation type="submission" date="2019-07" db="EMBL/GenBank/DDBJ databases">
        <title>Deinococcus detaillus sp. nov., isolated from humus soil in Antarctica.</title>
        <authorList>
            <person name="Zhang K."/>
        </authorList>
    </citation>
    <scope>NUCLEOTIDE SEQUENCE [LARGE SCALE GENOMIC DNA]</scope>
    <source>
        <strain evidence="5 6">H1</strain>
    </source>
</reference>
<sequence length="433" mass="44433">MQRSFLQGVAVLTLGLALTACSGGTPTPAGDTTKPTLSASAAPTTTNASITVSGTSSDNVGVTAIEYTLNGGARQSVTVGDTFSFPAALNVGSNTIVVYAKDAAGNETSTTLTVTRSNAPDTTAPTIVSVSPANAATGVAKDANIVVTFSEPMNQASAQAAFQSADVGASTITWSAGGTVMTVNPNADLAYTAAGKSYSFQVTNTATDLAGNALSNPANATFKTYKQLSVTLPIKATTVGEISNTFAVNSVASDILVGDQSNNTSRRGFVGFDISSLPSGLDPNNVLSARLRMYVNSPIVGMPFTDLFPASSCSGLFCVLLGKSVVLEHVTYGNTIVGSAYNIAPLSTDVRGLTDETPCGSGICFFVGTTTGWNASDISPWLKDDLTNRAARGNLSEVRMKFPIDTNGDNASDYIAISNNANKAQLVVTYLIP</sequence>
<accession>A0A553USB7</accession>
<evidence type="ECO:0000313" key="6">
    <source>
        <dbReference type="Proteomes" id="UP000316092"/>
    </source>
</evidence>
<keyword evidence="1 3" id="KW-0732">Signal</keyword>
<name>A0A553USB7_9DEIO</name>
<dbReference type="Gene3D" id="2.60.40.10">
    <property type="entry name" value="Immunoglobulins"/>
    <property type="match status" value="1"/>
</dbReference>
<dbReference type="AlphaFoldDB" id="A0A553USB7"/>
<dbReference type="PROSITE" id="PS51257">
    <property type="entry name" value="PROKAR_LIPOPROTEIN"/>
    <property type="match status" value="1"/>
</dbReference>
<feature type="domain" description="SbsA Ig-like" evidence="4">
    <location>
        <begin position="121"/>
        <end position="224"/>
    </location>
</feature>
<dbReference type="Proteomes" id="UP000316092">
    <property type="component" value="Unassembled WGS sequence"/>
</dbReference>
<comment type="caution">
    <text evidence="5">The sequence shown here is derived from an EMBL/GenBank/DDBJ whole genome shotgun (WGS) entry which is preliminary data.</text>
</comment>
<dbReference type="InterPro" id="IPR032812">
    <property type="entry name" value="SbsA_Ig"/>
</dbReference>
<dbReference type="InterPro" id="IPR014755">
    <property type="entry name" value="Cu-Rt/internalin_Ig-like"/>
</dbReference>
<dbReference type="Pfam" id="PF13205">
    <property type="entry name" value="Big_5"/>
    <property type="match status" value="1"/>
</dbReference>
<evidence type="ECO:0000259" key="4">
    <source>
        <dbReference type="Pfam" id="PF13205"/>
    </source>
</evidence>
<feature type="signal peptide" evidence="3">
    <location>
        <begin position="1"/>
        <end position="22"/>
    </location>
</feature>
<feature type="compositionally biased region" description="Low complexity" evidence="2">
    <location>
        <begin position="32"/>
        <end position="44"/>
    </location>
</feature>
<organism evidence="5 6">
    <name type="scientific">Deinococcus detaillensis</name>
    <dbReference type="NCBI Taxonomy" id="2592048"/>
    <lineage>
        <taxon>Bacteria</taxon>
        <taxon>Thermotogati</taxon>
        <taxon>Deinococcota</taxon>
        <taxon>Deinococci</taxon>
        <taxon>Deinococcales</taxon>
        <taxon>Deinococcaceae</taxon>
        <taxon>Deinococcus</taxon>
    </lineage>
</organism>
<dbReference type="EMBL" id="VKDB01000014">
    <property type="protein sequence ID" value="TSA83106.1"/>
    <property type="molecule type" value="Genomic_DNA"/>
</dbReference>
<dbReference type="Pfam" id="PF09136">
    <property type="entry name" value="Glucodextran_B"/>
    <property type="match status" value="1"/>
</dbReference>
<feature type="region of interest" description="Disordered" evidence="2">
    <location>
        <begin position="24"/>
        <end position="44"/>
    </location>
</feature>
<protein>
    <recommendedName>
        <fullName evidence="4">SbsA Ig-like domain-containing protein</fullName>
    </recommendedName>
</protein>
<evidence type="ECO:0000313" key="5">
    <source>
        <dbReference type="EMBL" id="TSA83106.1"/>
    </source>
</evidence>
<dbReference type="InterPro" id="IPR013783">
    <property type="entry name" value="Ig-like_fold"/>
</dbReference>
<gene>
    <name evidence="5" type="ORF">FNU79_12275</name>
</gene>
<dbReference type="OrthoDB" id="343030at2"/>